<evidence type="ECO:0000256" key="1">
    <source>
        <dbReference type="ARBA" id="ARBA00093464"/>
    </source>
</evidence>
<sequence>MSQQSYTNATQSIDAIANGSQSFVSTKRFFDDIHFPKGFKRCGDFTNKEAELLEIHGHALKNLSEGTQLPCSPDEDQFVKVAQGLLSPMAPMELLWAKYTTLTKGKPFYAVVGTIHMPTQSSKVEIEIDFDDVEDDPDEEVTEEQ</sequence>
<dbReference type="RefSeq" id="WP_167677936.1">
    <property type="nucleotide sequence ID" value="NZ_CP050313.1"/>
</dbReference>
<dbReference type="AlphaFoldDB" id="A0A6G9QK98"/>
<proteinExistence type="inferred from homology"/>
<gene>
    <name evidence="3" type="ORF">HBH39_10175</name>
</gene>
<comment type="similarity">
    <text evidence="1">Belongs to the MaoP family.</text>
</comment>
<dbReference type="Pfam" id="PF04219">
    <property type="entry name" value="DUF413"/>
    <property type="match status" value="1"/>
</dbReference>
<keyword evidence="4" id="KW-1185">Reference proteome</keyword>
<accession>A0A6G9QK98</accession>
<name>A0A6G9QK98_9GAMM</name>
<evidence type="ECO:0000313" key="3">
    <source>
        <dbReference type="EMBL" id="QIR14808.1"/>
    </source>
</evidence>
<organism evidence="3 4">
    <name type="scientific">Shewanella aestuarii</name>
    <dbReference type="NCBI Taxonomy" id="1028752"/>
    <lineage>
        <taxon>Bacteria</taxon>
        <taxon>Pseudomonadati</taxon>
        <taxon>Pseudomonadota</taxon>
        <taxon>Gammaproteobacteria</taxon>
        <taxon>Alteromonadales</taxon>
        <taxon>Shewanellaceae</taxon>
        <taxon>Shewanella</taxon>
    </lineage>
</organism>
<dbReference type="Proteomes" id="UP000502608">
    <property type="component" value="Chromosome"/>
</dbReference>
<protein>
    <recommendedName>
        <fullName evidence="2">Macrodomain Ori protein</fullName>
    </recommendedName>
</protein>
<dbReference type="InterPro" id="IPR007335">
    <property type="entry name" value="DUF413"/>
</dbReference>
<evidence type="ECO:0000313" key="4">
    <source>
        <dbReference type="Proteomes" id="UP000502608"/>
    </source>
</evidence>
<dbReference type="KEGG" id="saes:HBH39_10175"/>
<reference evidence="3 4" key="1">
    <citation type="submission" date="2020-03" db="EMBL/GenBank/DDBJ databases">
        <title>Complete genome sequence of Shewanella sp.</title>
        <authorList>
            <person name="Kim Y.-S."/>
            <person name="Kim S.-J."/>
            <person name="Jung H.-K."/>
            <person name="Kim K.-H."/>
        </authorList>
    </citation>
    <scope>NUCLEOTIDE SEQUENCE [LARGE SCALE GENOMIC DNA]</scope>
    <source>
        <strain evidence="3 4">PN3F2</strain>
    </source>
</reference>
<evidence type="ECO:0000256" key="2">
    <source>
        <dbReference type="ARBA" id="ARBA00093628"/>
    </source>
</evidence>
<dbReference type="NCBIfam" id="NF008254">
    <property type="entry name" value="PRK11027.1-5"/>
    <property type="match status" value="1"/>
</dbReference>
<dbReference type="EMBL" id="CP050313">
    <property type="protein sequence ID" value="QIR14808.1"/>
    <property type="molecule type" value="Genomic_DNA"/>
</dbReference>